<accession>A0A1D3UXK0</accession>
<sequence length="38" mass="4479">MSNIFLTVWGNCPKALYFYLLCLYIILNFMIPLHLISV</sequence>
<evidence type="ECO:0000313" key="3">
    <source>
        <dbReference type="Proteomes" id="UP000182057"/>
    </source>
</evidence>
<evidence type="ECO:0000256" key="1">
    <source>
        <dbReference type="SAM" id="Phobius"/>
    </source>
</evidence>
<dbReference type="Proteomes" id="UP000182057">
    <property type="component" value="Unassembled WGS sequence"/>
</dbReference>
<dbReference type="EMBL" id="FMMM01000086">
    <property type="protein sequence ID" value="SCQ24771.1"/>
    <property type="molecule type" value="Genomic_DNA"/>
</dbReference>
<protein>
    <submittedName>
        <fullName evidence="2">Uncharacterized protein</fullName>
    </submittedName>
</protein>
<evidence type="ECO:0000313" key="2">
    <source>
        <dbReference type="EMBL" id="SCQ24771.1"/>
    </source>
</evidence>
<organism evidence="2 3">
    <name type="scientific">Tannerella forsythia</name>
    <name type="common">Bacteroides forsythus</name>
    <dbReference type="NCBI Taxonomy" id="28112"/>
    <lineage>
        <taxon>Bacteria</taxon>
        <taxon>Pseudomonadati</taxon>
        <taxon>Bacteroidota</taxon>
        <taxon>Bacteroidia</taxon>
        <taxon>Bacteroidales</taxon>
        <taxon>Tannerellaceae</taxon>
        <taxon>Tannerella</taxon>
    </lineage>
</organism>
<keyword evidence="1" id="KW-0812">Transmembrane</keyword>
<gene>
    <name evidence="2" type="ORF">TFUB20_02676</name>
</gene>
<keyword evidence="1" id="KW-0472">Membrane</keyword>
<keyword evidence="1" id="KW-1133">Transmembrane helix</keyword>
<name>A0A1D3UXK0_TANFO</name>
<dbReference type="AlphaFoldDB" id="A0A1D3UXK0"/>
<reference evidence="2 3" key="1">
    <citation type="submission" date="2016-09" db="EMBL/GenBank/DDBJ databases">
        <authorList>
            <person name="Capua I."/>
            <person name="De Benedictis P."/>
            <person name="Joannis T."/>
            <person name="Lombin L.H."/>
            <person name="Cattoli G."/>
        </authorList>
    </citation>
    <scope>NUCLEOTIDE SEQUENCE [LARGE SCALE GENOMIC DNA]</scope>
    <source>
        <strain evidence="2 3">UB20</strain>
    </source>
</reference>
<proteinExistence type="predicted"/>
<feature type="transmembrane region" description="Helical" evidence="1">
    <location>
        <begin position="16"/>
        <end position="36"/>
    </location>
</feature>